<reference evidence="2 3" key="1">
    <citation type="submission" date="2019-08" db="EMBL/GenBank/DDBJ databases">
        <title>Deep-cultivation of Planctomycetes and their phenomic and genomic characterization uncovers novel biology.</title>
        <authorList>
            <person name="Wiegand S."/>
            <person name="Jogler M."/>
            <person name="Boedeker C."/>
            <person name="Pinto D."/>
            <person name="Vollmers J."/>
            <person name="Rivas-Marin E."/>
            <person name="Kohn T."/>
            <person name="Peeters S.H."/>
            <person name="Heuer A."/>
            <person name="Rast P."/>
            <person name="Oberbeckmann S."/>
            <person name="Bunk B."/>
            <person name="Jeske O."/>
            <person name="Meyerdierks A."/>
            <person name="Storesund J.E."/>
            <person name="Kallscheuer N."/>
            <person name="Luecker S."/>
            <person name="Lage O.M."/>
            <person name="Pohl T."/>
            <person name="Merkel B.J."/>
            <person name="Hornburger P."/>
            <person name="Mueller R.-W."/>
            <person name="Bruemmer F."/>
            <person name="Labrenz M."/>
            <person name="Spormann A.M."/>
            <person name="Op den Camp H."/>
            <person name="Overmann J."/>
            <person name="Amann R."/>
            <person name="Jetten M.S.M."/>
            <person name="Mascher T."/>
            <person name="Medema M.H."/>
            <person name="Devos D.P."/>
            <person name="Kaster A.-K."/>
            <person name="Ovreas L."/>
            <person name="Rohde M."/>
            <person name="Galperin M.Y."/>
            <person name="Jogler C."/>
        </authorList>
    </citation>
    <scope>NUCLEOTIDE SEQUENCE [LARGE SCALE GENOMIC DNA]</scope>
    <source>
        <strain evidence="2 3">Pr1d</strain>
    </source>
</reference>
<dbReference type="PANTHER" id="PTHR34322">
    <property type="entry name" value="TRANSPOSASE, Y1_TNP DOMAIN-CONTAINING"/>
    <property type="match status" value="1"/>
</dbReference>
<dbReference type="EMBL" id="CP042913">
    <property type="protein sequence ID" value="QEG35326.1"/>
    <property type="molecule type" value="Genomic_DNA"/>
</dbReference>
<organism evidence="2 3">
    <name type="scientific">Bythopirellula goksoeyrii</name>
    <dbReference type="NCBI Taxonomy" id="1400387"/>
    <lineage>
        <taxon>Bacteria</taxon>
        <taxon>Pseudomonadati</taxon>
        <taxon>Planctomycetota</taxon>
        <taxon>Planctomycetia</taxon>
        <taxon>Pirellulales</taxon>
        <taxon>Lacipirellulaceae</taxon>
        <taxon>Bythopirellula</taxon>
    </lineage>
</organism>
<dbReference type="GO" id="GO:0006313">
    <property type="term" value="P:DNA transposition"/>
    <property type="evidence" value="ECO:0007669"/>
    <property type="project" value="InterPro"/>
</dbReference>
<dbReference type="NCBIfam" id="NF047646">
    <property type="entry name" value="REP_Tyr_transpos"/>
    <property type="match status" value="1"/>
</dbReference>
<proteinExistence type="predicted"/>
<accession>A0A5B9QEJ3</accession>
<evidence type="ECO:0000313" key="3">
    <source>
        <dbReference type="Proteomes" id="UP000323917"/>
    </source>
</evidence>
<evidence type="ECO:0000313" key="2">
    <source>
        <dbReference type="EMBL" id="QEG35326.1"/>
    </source>
</evidence>
<dbReference type="InterPro" id="IPR036515">
    <property type="entry name" value="Transposase_17_sf"/>
</dbReference>
<sequence>MPRTARASCGGYLYHVLNRGNGRQEVFHKTGDYSSFVDLMVAANERLPMRLVGYCLMPNHFHLLLWPLEDGDLSRWMQWLMTSHVRRYHRHYPGSGHVWQGRFKAFPVQDDEHFWTVLRYVERNPLRAGLVRRSQDWDWSSLKPISNPPGLLAEGPLVKYRGWTNYVNGVEN</sequence>
<dbReference type="SMART" id="SM01321">
    <property type="entry name" value="Y1_Tnp"/>
    <property type="match status" value="1"/>
</dbReference>
<keyword evidence="3" id="KW-1185">Reference proteome</keyword>
<protein>
    <submittedName>
        <fullName evidence="2">Transposase IS200 like protein</fullName>
    </submittedName>
</protein>
<dbReference type="Proteomes" id="UP000323917">
    <property type="component" value="Chromosome"/>
</dbReference>
<dbReference type="GO" id="GO:0004803">
    <property type="term" value="F:transposase activity"/>
    <property type="evidence" value="ECO:0007669"/>
    <property type="project" value="InterPro"/>
</dbReference>
<gene>
    <name evidence="2" type="ORF">Pr1d_26240</name>
</gene>
<dbReference type="RefSeq" id="WP_210417970.1">
    <property type="nucleotide sequence ID" value="NZ_CP042913.1"/>
</dbReference>
<dbReference type="GO" id="GO:0003677">
    <property type="term" value="F:DNA binding"/>
    <property type="evidence" value="ECO:0007669"/>
    <property type="project" value="InterPro"/>
</dbReference>
<feature type="domain" description="Transposase IS200-like" evidence="1">
    <location>
        <begin position="9"/>
        <end position="124"/>
    </location>
</feature>
<dbReference type="PANTHER" id="PTHR34322:SF2">
    <property type="entry name" value="TRANSPOSASE IS200-LIKE DOMAIN-CONTAINING PROTEIN"/>
    <property type="match status" value="1"/>
</dbReference>
<dbReference type="AlphaFoldDB" id="A0A5B9QEJ3"/>
<dbReference type="Gene3D" id="3.30.70.1290">
    <property type="entry name" value="Transposase IS200-like"/>
    <property type="match status" value="1"/>
</dbReference>
<dbReference type="SUPFAM" id="SSF143422">
    <property type="entry name" value="Transposase IS200-like"/>
    <property type="match status" value="1"/>
</dbReference>
<dbReference type="KEGG" id="bgok:Pr1d_26240"/>
<dbReference type="InterPro" id="IPR002686">
    <property type="entry name" value="Transposase_17"/>
</dbReference>
<name>A0A5B9QEJ3_9BACT</name>
<evidence type="ECO:0000259" key="1">
    <source>
        <dbReference type="SMART" id="SM01321"/>
    </source>
</evidence>
<dbReference type="Pfam" id="PF01797">
    <property type="entry name" value="Y1_Tnp"/>
    <property type="match status" value="1"/>
</dbReference>